<evidence type="ECO:0000313" key="3">
    <source>
        <dbReference type="EMBL" id="KAF2830254.1"/>
    </source>
</evidence>
<organism evidence="3 4">
    <name type="scientific">Ophiobolus disseminans</name>
    <dbReference type="NCBI Taxonomy" id="1469910"/>
    <lineage>
        <taxon>Eukaryota</taxon>
        <taxon>Fungi</taxon>
        <taxon>Dikarya</taxon>
        <taxon>Ascomycota</taxon>
        <taxon>Pezizomycotina</taxon>
        <taxon>Dothideomycetes</taxon>
        <taxon>Pleosporomycetidae</taxon>
        <taxon>Pleosporales</taxon>
        <taxon>Pleosporineae</taxon>
        <taxon>Phaeosphaeriaceae</taxon>
        <taxon>Ophiobolus</taxon>
    </lineage>
</organism>
<dbReference type="InterPro" id="IPR024630">
    <property type="entry name" value="Stc1"/>
</dbReference>
<proteinExistence type="predicted"/>
<dbReference type="Proteomes" id="UP000799424">
    <property type="component" value="Unassembled WGS sequence"/>
</dbReference>
<sequence length="348" mass="37389">MAKSRRQVHAYTQEEIEKLKSIALPEKVKCGRCNKSMGHARYSEKQLTDYRWQIKNGARPIKLPRCQKCAGGNQLVELECTMCHVTKGLGDFARTQRNVPDTAQCFQCTDIQVAHQPYSEERYADQTRPFVTADHSTDGVIPDYWSSSSSTHGTSTAGDWETINGDNDTNSEGGIALSHDFQHGMDLTGSVTDSLIGSEYSAFPVRGSGAGANGGGGTRVTGSWQTGSTGPASASTTRSASSGFNPNGYGRPSATSNAGTERSYRSSVAERSAAPEVRPNGWAKIRAYQAPTAPRRASPPAPVRQPIRPDGDAQREIEADTNAWDDASDEEGDADSDSDDSDGDNTVI</sequence>
<feature type="region of interest" description="Disordered" evidence="1">
    <location>
        <begin position="142"/>
        <end position="176"/>
    </location>
</feature>
<dbReference type="AlphaFoldDB" id="A0A6A7ABL1"/>
<name>A0A6A7ABL1_9PLEO</name>
<dbReference type="OrthoDB" id="3514033at2759"/>
<keyword evidence="4" id="KW-1185">Reference proteome</keyword>
<accession>A0A6A7ABL1</accession>
<protein>
    <recommendedName>
        <fullName evidence="2">Stc1 domain-containing protein</fullName>
    </recommendedName>
</protein>
<dbReference type="Pfam" id="PF12898">
    <property type="entry name" value="Stc1"/>
    <property type="match status" value="1"/>
</dbReference>
<feature type="domain" description="Stc1" evidence="2">
    <location>
        <begin position="29"/>
        <end position="109"/>
    </location>
</feature>
<reference evidence="3" key="1">
    <citation type="journal article" date="2020" name="Stud. Mycol.">
        <title>101 Dothideomycetes genomes: a test case for predicting lifestyles and emergence of pathogens.</title>
        <authorList>
            <person name="Haridas S."/>
            <person name="Albert R."/>
            <person name="Binder M."/>
            <person name="Bloem J."/>
            <person name="Labutti K."/>
            <person name="Salamov A."/>
            <person name="Andreopoulos B."/>
            <person name="Baker S."/>
            <person name="Barry K."/>
            <person name="Bills G."/>
            <person name="Bluhm B."/>
            <person name="Cannon C."/>
            <person name="Castanera R."/>
            <person name="Culley D."/>
            <person name="Daum C."/>
            <person name="Ezra D."/>
            <person name="Gonzalez J."/>
            <person name="Henrissat B."/>
            <person name="Kuo A."/>
            <person name="Liang C."/>
            <person name="Lipzen A."/>
            <person name="Lutzoni F."/>
            <person name="Magnuson J."/>
            <person name="Mondo S."/>
            <person name="Nolan M."/>
            <person name="Ohm R."/>
            <person name="Pangilinan J."/>
            <person name="Park H.-J."/>
            <person name="Ramirez L."/>
            <person name="Alfaro M."/>
            <person name="Sun H."/>
            <person name="Tritt A."/>
            <person name="Yoshinaga Y."/>
            <person name="Zwiers L.-H."/>
            <person name="Turgeon B."/>
            <person name="Goodwin S."/>
            <person name="Spatafora J."/>
            <person name="Crous P."/>
            <person name="Grigoriev I."/>
        </authorList>
    </citation>
    <scope>NUCLEOTIDE SEQUENCE</scope>
    <source>
        <strain evidence="3">CBS 113818</strain>
    </source>
</reference>
<feature type="compositionally biased region" description="Gly residues" evidence="1">
    <location>
        <begin position="209"/>
        <end position="219"/>
    </location>
</feature>
<feature type="region of interest" description="Disordered" evidence="1">
    <location>
        <begin position="209"/>
        <end position="348"/>
    </location>
</feature>
<evidence type="ECO:0000259" key="2">
    <source>
        <dbReference type="Pfam" id="PF12898"/>
    </source>
</evidence>
<feature type="compositionally biased region" description="Acidic residues" evidence="1">
    <location>
        <begin position="326"/>
        <end position="348"/>
    </location>
</feature>
<evidence type="ECO:0000313" key="4">
    <source>
        <dbReference type="Proteomes" id="UP000799424"/>
    </source>
</evidence>
<feature type="compositionally biased region" description="Low complexity" evidence="1">
    <location>
        <begin position="146"/>
        <end position="156"/>
    </location>
</feature>
<feature type="compositionally biased region" description="Low complexity" evidence="1">
    <location>
        <begin position="220"/>
        <end position="243"/>
    </location>
</feature>
<dbReference type="EMBL" id="MU006220">
    <property type="protein sequence ID" value="KAF2830254.1"/>
    <property type="molecule type" value="Genomic_DNA"/>
</dbReference>
<feature type="compositionally biased region" description="Basic and acidic residues" evidence="1">
    <location>
        <begin position="307"/>
        <end position="318"/>
    </location>
</feature>
<evidence type="ECO:0000256" key="1">
    <source>
        <dbReference type="SAM" id="MobiDB-lite"/>
    </source>
</evidence>
<gene>
    <name evidence="3" type="ORF">CC86DRAFT_379695</name>
</gene>